<dbReference type="GeneID" id="136087843"/>
<dbReference type="InterPro" id="IPR050754">
    <property type="entry name" value="FKBP4/5/8-like"/>
</dbReference>
<reference evidence="2 3" key="1">
    <citation type="submission" date="2025-05" db="UniProtKB">
        <authorList>
            <consortium name="RefSeq"/>
        </authorList>
    </citation>
    <scope>IDENTIFICATION</scope>
</reference>
<protein>
    <submittedName>
        <fullName evidence="2 3">Uncharacterized protein LOC136087843</fullName>
    </submittedName>
</protein>
<dbReference type="InterPro" id="IPR019734">
    <property type="entry name" value="TPR_rpt"/>
</dbReference>
<name>A0ABM4CZW4_HYDVU</name>
<dbReference type="Gene3D" id="1.25.40.10">
    <property type="entry name" value="Tetratricopeptide repeat domain"/>
    <property type="match status" value="1"/>
</dbReference>
<evidence type="ECO:0000313" key="1">
    <source>
        <dbReference type="Proteomes" id="UP001652625"/>
    </source>
</evidence>
<dbReference type="SMART" id="SM00028">
    <property type="entry name" value="TPR"/>
    <property type="match status" value="2"/>
</dbReference>
<gene>
    <name evidence="2 3" type="primary">LOC136087843</name>
</gene>
<sequence length="165" mass="19220">MAIELWKRTPAQRINDAYAKNEQAKEQYKNQDFKSAGEYYISSIRDVIPIVLQTSEFEEEVRKLKVTCYSNLAACQLKLKQYDRVIINCNKGLELEPDNVKCLYRRATAHLSCEDIDNAEKDVKKLILLEPNNMAFRQLLSSLKIKVSDKNKLDAKFMRMFMNTS</sequence>
<accession>A0ABM4CZW4</accession>
<keyword evidence="1" id="KW-1185">Reference proteome</keyword>
<dbReference type="RefSeq" id="XP_065667504.1">
    <property type="nucleotide sequence ID" value="XM_065811432.1"/>
</dbReference>
<organism evidence="1 2">
    <name type="scientific">Hydra vulgaris</name>
    <name type="common">Hydra</name>
    <name type="synonym">Hydra attenuata</name>
    <dbReference type="NCBI Taxonomy" id="6087"/>
    <lineage>
        <taxon>Eukaryota</taxon>
        <taxon>Metazoa</taxon>
        <taxon>Cnidaria</taxon>
        <taxon>Hydrozoa</taxon>
        <taxon>Hydroidolina</taxon>
        <taxon>Anthoathecata</taxon>
        <taxon>Aplanulata</taxon>
        <taxon>Hydridae</taxon>
        <taxon>Hydra</taxon>
    </lineage>
</organism>
<dbReference type="Pfam" id="PF13181">
    <property type="entry name" value="TPR_8"/>
    <property type="match status" value="2"/>
</dbReference>
<dbReference type="RefSeq" id="XP_065667505.1">
    <property type="nucleotide sequence ID" value="XM_065811433.1"/>
</dbReference>
<dbReference type="SUPFAM" id="SSF48452">
    <property type="entry name" value="TPR-like"/>
    <property type="match status" value="1"/>
</dbReference>
<dbReference type="InterPro" id="IPR011990">
    <property type="entry name" value="TPR-like_helical_dom_sf"/>
</dbReference>
<evidence type="ECO:0000313" key="3">
    <source>
        <dbReference type="RefSeq" id="XP_065667505.1"/>
    </source>
</evidence>
<dbReference type="PANTHER" id="PTHR46512">
    <property type="entry name" value="PEPTIDYLPROLYL ISOMERASE"/>
    <property type="match status" value="1"/>
</dbReference>
<proteinExistence type="predicted"/>
<evidence type="ECO:0000313" key="2">
    <source>
        <dbReference type="RefSeq" id="XP_065667504.1"/>
    </source>
</evidence>
<dbReference type="Proteomes" id="UP001652625">
    <property type="component" value="Chromosome 12"/>
</dbReference>